<evidence type="ECO:0000313" key="5">
    <source>
        <dbReference type="Proteomes" id="UP000054516"/>
    </source>
</evidence>
<dbReference type="STRING" id="77044.A0A1W2TBA5"/>
<feature type="compositionally biased region" description="Low complexity" evidence="1">
    <location>
        <begin position="178"/>
        <end position="190"/>
    </location>
</feature>
<keyword evidence="2" id="KW-0732">Signal</keyword>
<feature type="region of interest" description="Disordered" evidence="1">
    <location>
        <begin position="159"/>
        <end position="200"/>
    </location>
</feature>
<dbReference type="InterPro" id="IPR056637">
    <property type="entry name" value="DUF7735"/>
</dbReference>
<evidence type="ECO:0000313" key="4">
    <source>
        <dbReference type="EMBL" id="GAP84922.1"/>
    </source>
</evidence>
<dbReference type="Pfam" id="PF24870">
    <property type="entry name" value="DUF7735"/>
    <property type="match status" value="1"/>
</dbReference>
<evidence type="ECO:0000256" key="2">
    <source>
        <dbReference type="SAM" id="SignalP"/>
    </source>
</evidence>
<sequence length="221" mass="20895">MFVNKALLPAVALAGASLAQTTVITATATATATSDSNAECTQSYVSLLLGAPTPDAALGSAITSYASSLASASGTSAINGADPLAVVTQVCDFSSGLPTSLQSDFDAYVTQVISYVSASSSAIDAVITNCVVTGAEGATYASLVNSFAAQTGPLCQATGAPGGGSNNGSTTIGGGGSPTPTTSGEGSGQTSPPPTNAGAHPAVFGGAAAAAAGLLGAAILL</sequence>
<name>A0A1W2TBA5_ROSNE</name>
<organism evidence="4">
    <name type="scientific">Rosellinia necatrix</name>
    <name type="common">White root-rot fungus</name>
    <dbReference type="NCBI Taxonomy" id="77044"/>
    <lineage>
        <taxon>Eukaryota</taxon>
        <taxon>Fungi</taxon>
        <taxon>Dikarya</taxon>
        <taxon>Ascomycota</taxon>
        <taxon>Pezizomycotina</taxon>
        <taxon>Sordariomycetes</taxon>
        <taxon>Xylariomycetidae</taxon>
        <taxon>Xylariales</taxon>
        <taxon>Xylariaceae</taxon>
        <taxon>Rosellinia</taxon>
    </lineage>
</organism>
<feature type="compositionally biased region" description="Gly residues" evidence="1">
    <location>
        <begin position="160"/>
        <end position="177"/>
    </location>
</feature>
<keyword evidence="5" id="KW-1185">Reference proteome</keyword>
<feature type="signal peptide" evidence="2">
    <location>
        <begin position="1"/>
        <end position="21"/>
    </location>
</feature>
<feature type="chain" id="PRO_5010709756" description="DUF7735 domain-containing protein" evidence="2">
    <location>
        <begin position="22"/>
        <end position="221"/>
    </location>
</feature>
<gene>
    <name evidence="4" type="ORF">SAMD00023353_0802460</name>
</gene>
<dbReference type="EMBL" id="DF977453">
    <property type="protein sequence ID" value="GAP84922.1"/>
    <property type="molecule type" value="Genomic_DNA"/>
</dbReference>
<dbReference type="AlphaFoldDB" id="A0A1W2TBA5"/>
<feature type="domain" description="DUF7735" evidence="3">
    <location>
        <begin position="26"/>
        <end position="132"/>
    </location>
</feature>
<protein>
    <recommendedName>
        <fullName evidence="3">DUF7735 domain-containing protein</fullName>
    </recommendedName>
</protein>
<evidence type="ECO:0000256" key="1">
    <source>
        <dbReference type="SAM" id="MobiDB-lite"/>
    </source>
</evidence>
<evidence type="ECO:0000259" key="3">
    <source>
        <dbReference type="Pfam" id="PF24870"/>
    </source>
</evidence>
<dbReference type="Proteomes" id="UP000054516">
    <property type="component" value="Unassembled WGS sequence"/>
</dbReference>
<dbReference type="OrthoDB" id="4778918at2759"/>
<accession>A0A1W2TBA5</accession>
<proteinExistence type="predicted"/>
<reference evidence="4" key="1">
    <citation type="submission" date="2016-03" db="EMBL/GenBank/DDBJ databases">
        <title>Draft genome sequence of Rosellinia necatrix.</title>
        <authorList>
            <person name="Kanematsu S."/>
        </authorList>
    </citation>
    <scope>NUCLEOTIDE SEQUENCE [LARGE SCALE GENOMIC DNA]</scope>
    <source>
        <strain evidence="4">W97</strain>
    </source>
</reference>